<organism evidence="2 3">
    <name type="scientific">Candidatus Roizmanbacteria bacterium RIFCSPLOWO2_01_FULL_37_16</name>
    <dbReference type="NCBI Taxonomy" id="1802058"/>
    <lineage>
        <taxon>Bacteria</taxon>
        <taxon>Candidatus Roizmaniibacteriota</taxon>
    </lineage>
</organism>
<reference evidence="2 3" key="1">
    <citation type="journal article" date="2016" name="Nat. Commun.">
        <title>Thousands of microbial genomes shed light on interconnected biogeochemical processes in an aquifer system.</title>
        <authorList>
            <person name="Anantharaman K."/>
            <person name="Brown C.T."/>
            <person name="Hug L.A."/>
            <person name="Sharon I."/>
            <person name="Castelle C.J."/>
            <person name="Probst A.J."/>
            <person name="Thomas B.C."/>
            <person name="Singh A."/>
            <person name="Wilkins M.J."/>
            <person name="Karaoz U."/>
            <person name="Brodie E.L."/>
            <person name="Williams K.H."/>
            <person name="Hubbard S.S."/>
            <person name="Banfield J.F."/>
        </authorList>
    </citation>
    <scope>NUCLEOTIDE SEQUENCE [LARGE SCALE GENOMIC DNA]</scope>
</reference>
<dbReference type="Proteomes" id="UP000178040">
    <property type="component" value="Unassembled WGS sequence"/>
</dbReference>
<protein>
    <submittedName>
        <fullName evidence="2">Uncharacterized protein</fullName>
    </submittedName>
</protein>
<keyword evidence="1" id="KW-0472">Membrane</keyword>
<feature type="transmembrane region" description="Helical" evidence="1">
    <location>
        <begin position="26"/>
        <end position="47"/>
    </location>
</feature>
<proteinExistence type="predicted"/>
<comment type="caution">
    <text evidence="2">The sequence shown here is derived from an EMBL/GenBank/DDBJ whole genome shotgun (WGS) entry which is preliminary data.</text>
</comment>
<sequence length="82" mass="9547">MLVGYNLKGGCLMEKDIASYIRKHTFLVILLIFCALLLLGIGEFFLYRKTQELNKMISEGLMQIKEELKKDPYSLDEMIEEL</sequence>
<gene>
    <name evidence="2" type="ORF">A3B40_01650</name>
</gene>
<evidence type="ECO:0000313" key="3">
    <source>
        <dbReference type="Proteomes" id="UP000178040"/>
    </source>
</evidence>
<evidence type="ECO:0000313" key="2">
    <source>
        <dbReference type="EMBL" id="OGK44473.1"/>
    </source>
</evidence>
<dbReference type="EMBL" id="MGAI01000027">
    <property type="protein sequence ID" value="OGK44473.1"/>
    <property type="molecule type" value="Genomic_DNA"/>
</dbReference>
<keyword evidence="1" id="KW-1133">Transmembrane helix</keyword>
<keyword evidence="1" id="KW-0812">Transmembrane</keyword>
<dbReference type="AlphaFoldDB" id="A0A1F7IM91"/>
<name>A0A1F7IM91_9BACT</name>
<accession>A0A1F7IM91</accession>
<evidence type="ECO:0000256" key="1">
    <source>
        <dbReference type="SAM" id="Phobius"/>
    </source>
</evidence>